<dbReference type="InterPro" id="IPR010721">
    <property type="entry name" value="UstE-like"/>
</dbReference>
<dbReference type="RefSeq" id="WP_285724657.1">
    <property type="nucleotide sequence ID" value="NZ_BSDD01000003.1"/>
</dbReference>
<dbReference type="Proteomes" id="UP001165089">
    <property type="component" value="Unassembled WGS sequence"/>
</dbReference>
<feature type="transmembrane region" description="Helical" evidence="1">
    <location>
        <begin position="106"/>
        <end position="126"/>
    </location>
</feature>
<proteinExistence type="predicted"/>
<dbReference type="PROSITE" id="PS50244">
    <property type="entry name" value="S5A_REDUCTASE"/>
    <property type="match status" value="1"/>
</dbReference>
<sequence length="262" mass="28183">MSEGALLLAAVPVVLGLPFLAWVAYLRTDRADWIDVAWAFSLGALAAQFAVLGSGDPIRRLALGVAGTAWGLRLGTHLAVRVAGGAEDGRYQALRADWGPRPHGRFLAFFLFQGVLNLVLGLPFLLGTTDAAPGVPAWTWMGLALALAGVVGEALADAQLRAFKATGTPGTVCRHGLWAWSRHPNYFFEWLTWMGFALAAQGRPAALAAWLAPALIYLLLTRVTGIPPTEAQSLRSRGEAYRDYQGAVPAFFPWPPSRKVRP</sequence>
<evidence type="ECO:0000313" key="3">
    <source>
        <dbReference type="Proteomes" id="UP001165089"/>
    </source>
</evidence>
<evidence type="ECO:0000256" key="1">
    <source>
        <dbReference type="SAM" id="Phobius"/>
    </source>
</evidence>
<keyword evidence="3" id="KW-1185">Reference proteome</keyword>
<dbReference type="Pfam" id="PF06966">
    <property type="entry name" value="DUF1295"/>
    <property type="match status" value="1"/>
</dbReference>
<comment type="caution">
    <text evidence="2">The sequence shown here is derived from an EMBL/GenBank/DDBJ whole genome shotgun (WGS) entry which is preliminary data.</text>
</comment>
<keyword evidence="1" id="KW-1133">Transmembrane helix</keyword>
<reference evidence="2 3" key="1">
    <citation type="journal article" date="2023" name="Antonie Van Leeuwenhoek">
        <title>Mesoterricola silvestris gen. nov., sp. nov., Mesoterricola sediminis sp. nov., Geothrix oryzae sp. nov., Geothrix edaphica sp. nov., Geothrix rubra sp. nov., and Geothrix limicola sp. nov., six novel members of Acidobacteriota isolated from soils.</title>
        <authorList>
            <person name="Itoh H."/>
            <person name="Sugisawa Y."/>
            <person name="Mise K."/>
            <person name="Xu Z."/>
            <person name="Kuniyasu M."/>
            <person name="Ushijima N."/>
            <person name="Kawano K."/>
            <person name="Kobayashi E."/>
            <person name="Shiratori Y."/>
            <person name="Masuda Y."/>
            <person name="Senoo K."/>
        </authorList>
    </citation>
    <scope>NUCLEOTIDE SEQUENCE [LARGE SCALE GENOMIC DNA]</scope>
    <source>
        <strain evidence="2 3">Red803</strain>
    </source>
</reference>
<dbReference type="EMBL" id="BSDD01000003">
    <property type="protein sequence ID" value="GLH70181.1"/>
    <property type="molecule type" value="Genomic_DNA"/>
</dbReference>
<organism evidence="2 3">
    <name type="scientific">Geothrix rubra</name>
    <dbReference type="NCBI Taxonomy" id="2927977"/>
    <lineage>
        <taxon>Bacteria</taxon>
        <taxon>Pseudomonadati</taxon>
        <taxon>Acidobacteriota</taxon>
        <taxon>Holophagae</taxon>
        <taxon>Holophagales</taxon>
        <taxon>Holophagaceae</taxon>
        <taxon>Geothrix</taxon>
    </lineage>
</organism>
<keyword evidence="1" id="KW-0472">Membrane</keyword>
<protein>
    <submittedName>
        <fullName evidence="2">Membrane protein</fullName>
    </submittedName>
</protein>
<accession>A0ABQ5Q782</accession>
<feature type="transmembrane region" description="Helical" evidence="1">
    <location>
        <begin position="33"/>
        <end position="52"/>
    </location>
</feature>
<name>A0ABQ5Q782_9BACT</name>
<dbReference type="PANTHER" id="PTHR32251:SF17">
    <property type="entry name" value="STEROID 5-ALPHA REDUCTASE C-TERMINAL DOMAIN-CONTAINING PROTEIN"/>
    <property type="match status" value="1"/>
</dbReference>
<dbReference type="PANTHER" id="PTHR32251">
    <property type="entry name" value="3-OXO-5-ALPHA-STEROID 4-DEHYDROGENASE"/>
    <property type="match status" value="1"/>
</dbReference>
<gene>
    <name evidence="2" type="ORF">GETHPA_17140</name>
</gene>
<feature type="transmembrane region" description="Helical" evidence="1">
    <location>
        <begin position="138"/>
        <end position="156"/>
    </location>
</feature>
<dbReference type="Gene3D" id="1.20.120.1630">
    <property type="match status" value="1"/>
</dbReference>
<keyword evidence="1" id="KW-0812">Transmembrane</keyword>
<evidence type="ECO:0000313" key="2">
    <source>
        <dbReference type="EMBL" id="GLH70181.1"/>
    </source>
</evidence>